<accession>A0A1E7FDV6</accession>
<evidence type="ECO:0000313" key="3">
    <source>
        <dbReference type="EMBL" id="OEU15983.1"/>
    </source>
</evidence>
<organism evidence="3 4">
    <name type="scientific">Fragilariopsis cylindrus CCMP1102</name>
    <dbReference type="NCBI Taxonomy" id="635003"/>
    <lineage>
        <taxon>Eukaryota</taxon>
        <taxon>Sar</taxon>
        <taxon>Stramenopiles</taxon>
        <taxon>Ochrophyta</taxon>
        <taxon>Bacillariophyta</taxon>
        <taxon>Bacillariophyceae</taxon>
        <taxon>Bacillariophycidae</taxon>
        <taxon>Bacillariales</taxon>
        <taxon>Bacillariaceae</taxon>
        <taxon>Fragilariopsis</taxon>
    </lineage>
</organism>
<dbReference type="InParanoid" id="A0A1E7FDV6"/>
<feature type="compositionally biased region" description="Basic and acidic residues" evidence="2">
    <location>
        <begin position="1"/>
        <end position="10"/>
    </location>
</feature>
<evidence type="ECO:0000256" key="1">
    <source>
        <dbReference type="SAM" id="Coils"/>
    </source>
</evidence>
<sequence length="417" mass="48189">MGKKSKDTKSGKKQKQNNAKKQQVPRASSGTSGTDGIINNGSSNKTSPTVAAAAAAATVDSSYSIMTKDGISTQKEIKHLISSVEERPSEHHGNGLFLKQMKDDDDHDNNDDNKIVVMKEGTRFKTLNPKIGKLLIPFPFKLNSPLSPPWYELFINNDEEMDYADYRQIWMDYIEKENSLATCWIYYEHDRLAKNASMRQILEVEHQDHQDEGGSSKPSKPSSSFDFVRIKAIELKFLCDVKSNDELVRAYGHEWLCIKFCYFQQLIMKIITISPMHVPYARFLIDVESMEMIEFAIDDLDKNDDDYDNCYPWNDVVKVAEADGRRLFVATVDDLDEWSHIIRYLAKTVVTKTNNNDDHHHHHSNDSNANTKSFTTHWKATVDYLKTEMDHTREEFEILKKEMEKKKKKQQQQQQQF</sequence>
<proteinExistence type="predicted"/>
<feature type="compositionally biased region" description="Polar residues" evidence="2">
    <location>
        <begin position="25"/>
        <end position="46"/>
    </location>
</feature>
<dbReference type="AlphaFoldDB" id="A0A1E7FDV6"/>
<feature type="region of interest" description="Disordered" evidence="2">
    <location>
        <begin position="1"/>
        <end position="46"/>
    </location>
</feature>
<dbReference type="KEGG" id="fcy:FRACYDRAFT_240681"/>
<gene>
    <name evidence="3" type="ORF">FRACYDRAFT_240681</name>
</gene>
<feature type="coiled-coil region" evidence="1">
    <location>
        <begin position="382"/>
        <end position="416"/>
    </location>
</feature>
<protein>
    <submittedName>
        <fullName evidence="3">Uncharacterized protein</fullName>
    </submittedName>
</protein>
<keyword evidence="4" id="KW-1185">Reference proteome</keyword>
<reference evidence="3 4" key="1">
    <citation type="submission" date="2016-09" db="EMBL/GenBank/DDBJ databases">
        <title>Extensive genetic diversity and differential bi-allelic expression allows diatom success in the polar Southern Ocean.</title>
        <authorList>
            <consortium name="DOE Joint Genome Institute"/>
            <person name="Mock T."/>
            <person name="Otillar R.P."/>
            <person name="Strauss J."/>
            <person name="Dupont C."/>
            <person name="Frickenhaus S."/>
            <person name="Maumus F."/>
            <person name="Mcmullan M."/>
            <person name="Sanges R."/>
            <person name="Schmutz J."/>
            <person name="Toseland A."/>
            <person name="Valas R."/>
            <person name="Veluchamy A."/>
            <person name="Ward B.J."/>
            <person name="Allen A."/>
            <person name="Barry K."/>
            <person name="Falciatore A."/>
            <person name="Ferrante M."/>
            <person name="Fortunato A.E."/>
            <person name="Gloeckner G."/>
            <person name="Gruber A."/>
            <person name="Hipkin R."/>
            <person name="Janech M."/>
            <person name="Kroth P."/>
            <person name="Leese F."/>
            <person name="Lindquist E."/>
            <person name="Lyon B.R."/>
            <person name="Martin J."/>
            <person name="Mayer C."/>
            <person name="Parker M."/>
            <person name="Quesneville H."/>
            <person name="Raymond J."/>
            <person name="Uhlig C."/>
            <person name="Valentin K.U."/>
            <person name="Worden A.Z."/>
            <person name="Armbrust E.V."/>
            <person name="Bowler C."/>
            <person name="Green B."/>
            <person name="Moulton V."/>
            <person name="Van Oosterhout C."/>
            <person name="Grigoriev I."/>
        </authorList>
    </citation>
    <scope>NUCLEOTIDE SEQUENCE [LARGE SCALE GENOMIC DNA]</scope>
    <source>
        <strain evidence="3 4">CCMP1102</strain>
    </source>
</reference>
<dbReference type="Proteomes" id="UP000095751">
    <property type="component" value="Unassembled WGS sequence"/>
</dbReference>
<dbReference type="EMBL" id="KV784359">
    <property type="protein sequence ID" value="OEU15983.1"/>
    <property type="molecule type" value="Genomic_DNA"/>
</dbReference>
<name>A0A1E7FDV6_9STRA</name>
<evidence type="ECO:0000313" key="4">
    <source>
        <dbReference type="Proteomes" id="UP000095751"/>
    </source>
</evidence>
<evidence type="ECO:0000256" key="2">
    <source>
        <dbReference type="SAM" id="MobiDB-lite"/>
    </source>
</evidence>
<keyword evidence="1" id="KW-0175">Coiled coil</keyword>